<dbReference type="GO" id="GO:0006511">
    <property type="term" value="P:ubiquitin-dependent protein catabolic process"/>
    <property type="evidence" value="ECO:0007669"/>
    <property type="project" value="TreeGrafter"/>
</dbReference>
<feature type="domain" description="CTCHY-type" evidence="8">
    <location>
        <begin position="157"/>
        <end position="221"/>
    </location>
</feature>
<dbReference type="InterPro" id="IPR008913">
    <property type="entry name" value="Znf_CHY"/>
</dbReference>
<keyword evidence="5" id="KW-0812">Transmembrane</keyword>
<name>V6LRT3_9EUKA</name>
<evidence type="ECO:0000259" key="6">
    <source>
        <dbReference type="PROSITE" id="PS50089"/>
    </source>
</evidence>
<keyword evidence="1" id="KW-0479">Metal-binding</keyword>
<dbReference type="PROSITE" id="PS51266">
    <property type="entry name" value="ZF_CHY"/>
    <property type="match status" value="1"/>
</dbReference>
<dbReference type="AlphaFoldDB" id="V6LRT3"/>
<protein>
    <submittedName>
        <fullName evidence="9">Cysteine-rich membrane protein 2</fullName>
    </submittedName>
</protein>
<evidence type="ECO:0000256" key="1">
    <source>
        <dbReference type="ARBA" id="ARBA00022723"/>
    </source>
</evidence>
<keyword evidence="5" id="KW-0472">Membrane</keyword>
<reference evidence="9" key="1">
    <citation type="journal article" date="2014" name="PLoS Genet.">
        <title>The Genome of Spironucleus salmonicida Highlights a Fish Pathogen Adapted to Fluctuating Environments.</title>
        <authorList>
            <person name="Xu F."/>
            <person name="Jerlstrom-Hultqvist J."/>
            <person name="Einarsson E."/>
            <person name="Astvaldsson A."/>
            <person name="Svard S.G."/>
            <person name="Andersson J.O."/>
        </authorList>
    </citation>
    <scope>NUCLEOTIDE SEQUENCE</scope>
</reference>
<dbReference type="SMART" id="SM00184">
    <property type="entry name" value="RING"/>
    <property type="match status" value="1"/>
</dbReference>
<dbReference type="GO" id="GO:0008270">
    <property type="term" value="F:zinc ion binding"/>
    <property type="evidence" value="ECO:0007669"/>
    <property type="project" value="UniProtKB-KW"/>
</dbReference>
<dbReference type="GO" id="GO:0005634">
    <property type="term" value="C:nucleus"/>
    <property type="evidence" value="ECO:0007669"/>
    <property type="project" value="TreeGrafter"/>
</dbReference>
<organism evidence="9">
    <name type="scientific">Spironucleus salmonicida</name>
    <dbReference type="NCBI Taxonomy" id="348837"/>
    <lineage>
        <taxon>Eukaryota</taxon>
        <taxon>Metamonada</taxon>
        <taxon>Diplomonadida</taxon>
        <taxon>Hexamitidae</taxon>
        <taxon>Hexamitinae</taxon>
        <taxon>Spironucleus</taxon>
    </lineage>
</organism>
<dbReference type="EMBL" id="KI546042">
    <property type="protein sequence ID" value="EST47367.1"/>
    <property type="molecule type" value="Genomic_DNA"/>
</dbReference>
<dbReference type="SUPFAM" id="SSF161245">
    <property type="entry name" value="Zinc hairpin stack"/>
    <property type="match status" value="1"/>
</dbReference>
<evidence type="ECO:0000256" key="3">
    <source>
        <dbReference type="ARBA" id="ARBA00022833"/>
    </source>
</evidence>
<sequence>MPEVLVMEIGTKDPATSDFVSRLLFNFQVMDDNKAAQQRKLVGRVQPFVTEAEYDFTRPYFENLLLIQRNDGKEPQANSPMLYRHYSVQTAPFGCQHYLRACEVVCPQCTAPYPCRFCHDEEQDHELPFREVARVVCCSCQLEQDLHQVCDGCGQVFGDYYCEKCALFDSLGNQAKPIFHSGSLCRVGVAAYYRDCTLCGQCILRECFDSHVCKQEDTCPVCLGTLRDSIYLKSDLPCGHQLHQHCLQGCYDDGNYSCPICRKSTFTSQDLLQFKNEWIRWSGKQKVPFILKNKYCIVTCNDCNNQFYEKCVHYGYLCPKCDSTNTFEKEFCTKAIFISNNNNKINRKIQYNYFIFFTHIIVDKKVFALILVVLIFLINLK</sequence>
<dbReference type="InterPro" id="IPR037275">
    <property type="entry name" value="Znf_CTCHY_sf"/>
</dbReference>
<feature type="domain" description="CHY-type" evidence="7">
    <location>
        <begin position="88"/>
        <end position="155"/>
    </location>
</feature>
<dbReference type="InterPro" id="IPR013083">
    <property type="entry name" value="Znf_RING/FYVE/PHD"/>
</dbReference>
<dbReference type="PROSITE" id="PS51270">
    <property type="entry name" value="ZF_CTCHY"/>
    <property type="match status" value="1"/>
</dbReference>
<dbReference type="Pfam" id="PF05495">
    <property type="entry name" value="zf-CHY"/>
    <property type="match status" value="1"/>
</dbReference>
<dbReference type="GO" id="GO:0016567">
    <property type="term" value="P:protein ubiquitination"/>
    <property type="evidence" value="ECO:0007669"/>
    <property type="project" value="TreeGrafter"/>
</dbReference>
<feature type="domain" description="RING-type" evidence="6">
    <location>
        <begin position="219"/>
        <end position="262"/>
    </location>
</feature>
<evidence type="ECO:0000259" key="8">
    <source>
        <dbReference type="PROSITE" id="PS51270"/>
    </source>
</evidence>
<dbReference type="InterPro" id="IPR017921">
    <property type="entry name" value="Znf_CTCHY"/>
</dbReference>
<dbReference type="SUPFAM" id="SSF57850">
    <property type="entry name" value="RING/U-box"/>
    <property type="match status" value="1"/>
</dbReference>
<dbReference type="Gene3D" id="3.30.40.10">
    <property type="entry name" value="Zinc/RING finger domain, C3HC4 (zinc finger)"/>
    <property type="match status" value="1"/>
</dbReference>
<dbReference type="PANTHER" id="PTHR21319:SF53">
    <property type="entry name" value="RING FINGER AND CHY ZINC FINGER DOMAIN-CONTAINING PROTEIN 1"/>
    <property type="match status" value="1"/>
</dbReference>
<keyword evidence="5" id="KW-1133">Transmembrane helix</keyword>
<evidence type="ECO:0000256" key="5">
    <source>
        <dbReference type="SAM" id="Phobius"/>
    </source>
</evidence>
<gene>
    <name evidence="9" type="ORF">SS50377_12576</name>
</gene>
<dbReference type="PROSITE" id="PS50089">
    <property type="entry name" value="ZF_RING_2"/>
    <property type="match status" value="1"/>
</dbReference>
<dbReference type="GO" id="GO:0061630">
    <property type="term" value="F:ubiquitin protein ligase activity"/>
    <property type="evidence" value="ECO:0007669"/>
    <property type="project" value="TreeGrafter"/>
</dbReference>
<dbReference type="Pfam" id="PF13639">
    <property type="entry name" value="zf-RING_2"/>
    <property type="match status" value="1"/>
</dbReference>
<evidence type="ECO:0000256" key="4">
    <source>
        <dbReference type="PROSITE-ProRule" id="PRU00601"/>
    </source>
</evidence>
<evidence type="ECO:0000313" key="9">
    <source>
        <dbReference type="EMBL" id="EST47367.1"/>
    </source>
</evidence>
<dbReference type="PANTHER" id="PTHR21319">
    <property type="entry name" value="RING FINGER AND CHY ZINC FINGER DOMAIN-CONTAINING PROTEIN 1"/>
    <property type="match status" value="1"/>
</dbReference>
<dbReference type="VEuPathDB" id="GiardiaDB:SS50377_28332"/>
<proteinExistence type="predicted"/>
<dbReference type="InterPro" id="IPR037274">
    <property type="entry name" value="Znf_CHY_sf"/>
</dbReference>
<evidence type="ECO:0000259" key="7">
    <source>
        <dbReference type="PROSITE" id="PS51266"/>
    </source>
</evidence>
<dbReference type="InterPro" id="IPR001841">
    <property type="entry name" value="Znf_RING"/>
</dbReference>
<evidence type="ECO:0000256" key="2">
    <source>
        <dbReference type="ARBA" id="ARBA00022771"/>
    </source>
</evidence>
<keyword evidence="3" id="KW-0862">Zinc</keyword>
<accession>V6LRT3</accession>
<keyword evidence="2 4" id="KW-0863">Zinc-finger</keyword>
<dbReference type="SUPFAM" id="SSF161219">
    <property type="entry name" value="CHY zinc finger-like"/>
    <property type="match status" value="1"/>
</dbReference>
<feature type="transmembrane region" description="Helical" evidence="5">
    <location>
        <begin position="353"/>
        <end position="378"/>
    </location>
</feature>